<dbReference type="EMBL" id="NCVQ01000005">
    <property type="protein sequence ID" value="PWZ29204.1"/>
    <property type="molecule type" value="Genomic_DNA"/>
</dbReference>
<accession>A0A3L6F7I0</accession>
<protein>
    <submittedName>
        <fullName evidence="1">Uncharacterized protein</fullName>
    </submittedName>
</protein>
<evidence type="ECO:0000313" key="1">
    <source>
        <dbReference type="EMBL" id="PWZ29204.1"/>
    </source>
</evidence>
<reference evidence="1" key="1">
    <citation type="journal article" date="2018" name="Nat. Genet.">
        <title>Extensive intraspecific gene order and gene structural variations between Mo17 and other maize genomes.</title>
        <authorList>
            <person name="Sun S."/>
            <person name="Zhou Y."/>
            <person name="Chen J."/>
            <person name="Shi J."/>
            <person name="Zhao H."/>
            <person name="Zhao H."/>
            <person name="Song W."/>
            <person name="Zhang M."/>
            <person name="Cui Y."/>
            <person name="Dong X."/>
            <person name="Liu H."/>
            <person name="Ma X."/>
            <person name="Jiao Y."/>
            <person name="Wang B."/>
            <person name="Wei X."/>
            <person name="Stein J.C."/>
            <person name="Glaubitz J.C."/>
            <person name="Lu F."/>
            <person name="Yu G."/>
            <person name="Liang C."/>
            <person name="Fengler K."/>
            <person name="Li B."/>
            <person name="Rafalski A."/>
            <person name="Schnable P.S."/>
            <person name="Ware D.H."/>
            <person name="Buckler E.S."/>
            <person name="Lai J."/>
        </authorList>
    </citation>
    <scope>NUCLEOTIDE SEQUENCE [LARGE SCALE GENOMIC DNA]</scope>
    <source>
        <tissue evidence="1">Seedling</tissue>
    </source>
</reference>
<dbReference type="PROSITE" id="PS51257">
    <property type="entry name" value="PROKAR_LIPOPROTEIN"/>
    <property type="match status" value="1"/>
</dbReference>
<dbReference type="AlphaFoldDB" id="A0A3L6F7I0"/>
<proteinExistence type="predicted"/>
<organism evidence="1">
    <name type="scientific">Zea mays</name>
    <name type="common">Maize</name>
    <dbReference type="NCBI Taxonomy" id="4577"/>
    <lineage>
        <taxon>Eukaryota</taxon>
        <taxon>Viridiplantae</taxon>
        <taxon>Streptophyta</taxon>
        <taxon>Embryophyta</taxon>
        <taxon>Tracheophyta</taxon>
        <taxon>Spermatophyta</taxon>
        <taxon>Magnoliopsida</taxon>
        <taxon>Liliopsida</taxon>
        <taxon>Poales</taxon>
        <taxon>Poaceae</taxon>
        <taxon>PACMAD clade</taxon>
        <taxon>Panicoideae</taxon>
        <taxon>Andropogonodae</taxon>
        <taxon>Andropogoneae</taxon>
        <taxon>Tripsacinae</taxon>
        <taxon>Zea</taxon>
    </lineage>
</organism>
<sequence length="30" mass="3440">MQRDSFESVTWPFSETALPTQLSLPFSFSC</sequence>
<comment type="caution">
    <text evidence="1">The sequence shown here is derived from an EMBL/GenBank/DDBJ whole genome shotgun (WGS) entry which is preliminary data.</text>
</comment>
<name>A0A3L6F7I0_MAIZE</name>
<gene>
    <name evidence="1" type="ORF">Zm00014a_025699</name>
</gene>
<dbReference type="Proteomes" id="UP000251960">
    <property type="component" value="Chromosome 4"/>
</dbReference>